<evidence type="ECO:0000256" key="7">
    <source>
        <dbReference type="ARBA" id="ARBA00022840"/>
    </source>
</evidence>
<dbReference type="Pfam" id="PF00480">
    <property type="entry name" value="ROK"/>
    <property type="match status" value="1"/>
</dbReference>
<comment type="caution">
    <text evidence="9">The sequence shown here is derived from an EMBL/GenBank/DDBJ whole genome shotgun (WGS) entry which is preliminary data.</text>
</comment>
<keyword evidence="4 9" id="KW-0808">Transferase</keyword>
<dbReference type="GO" id="GO:0004340">
    <property type="term" value="F:glucokinase activity"/>
    <property type="evidence" value="ECO:0007669"/>
    <property type="project" value="UniProtKB-EC"/>
</dbReference>
<name>A0ABW4ZW10_9BACL</name>
<dbReference type="InterPro" id="IPR049874">
    <property type="entry name" value="ROK_cs"/>
</dbReference>
<dbReference type="PANTHER" id="PTHR18964">
    <property type="entry name" value="ROK (REPRESSOR, ORF, KINASE) FAMILY"/>
    <property type="match status" value="1"/>
</dbReference>
<evidence type="ECO:0000256" key="4">
    <source>
        <dbReference type="ARBA" id="ARBA00022679"/>
    </source>
</evidence>
<dbReference type="InterPro" id="IPR043129">
    <property type="entry name" value="ATPase_NBD"/>
</dbReference>
<dbReference type="Proteomes" id="UP001597343">
    <property type="component" value="Unassembled WGS sequence"/>
</dbReference>
<evidence type="ECO:0000256" key="5">
    <source>
        <dbReference type="ARBA" id="ARBA00022741"/>
    </source>
</evidence>
<dbReference type="EC" id="2.7.1.2" evidence="2"/>
<dbReference type="EMBL" id="JBHUIO010000005">
    <property type="protein sequence ID" value="MFD2169618.1"/>
    <property type="molecule type" value="Genomic_DNA"/>
</dbReference>
<dbReference type="PROSITE" id="PS01125">
    <property type="entry name" value="ROK"/>
    <property type="match status" value="1"/>
</dbReference>
<dbReference type="NCBIfam" id="TIGR00744">
    <property type="entry name" value="ROK_glcA_fam"/>
    <property type="match status" value="1"/>
</dbReference>
<dbReference type="RefSeq" id="WP_386044910.1">
    <property type="nucleotide sequence ID" value="NZ_JBHUIO010000005.1"/>
</dbReference>
<keyword evidence="10" id="KW-1185">Reference proteome</keyword>
<evidence type="ECO:0000256" key="6">
    <source>
        <dbReference type="ARBA" id="ARBA00022777"/>
    </source>
</evidence>
<dbReference type="InterPro" id="IPR004654">
    <property type="entry name" value="ROK_glcA"/>
</dbReference>
<dbReference type="SUPFAM" id="SSF53067">
    <property type="entry name" value="Actin-like ATPase domain"/>
    <property type="match status" value="1"/>
</dbReference>
<evidence type="ECO:0000256" key="8">
    <source>
        <dbReference type="ARBA" id="ARBA00032386"/>
    </source>
</evidence>
<protein>
    <recommendedName>
        <fullName evidence="3">Glucokinase</fullName>
        <ecNumber evidence="2">2.7.1.2</ecNumber>
    </recommendedName>
    <alternativeName>
        <fullName evidence="8">Glucose kinase</fullName>
    </alternativeName>
</protein>
<gene>
    <name evidence="9" type="ORF">ACFSOY_06380</name>
</gene>
<dbReference type="Gene3D" id="3.30.420.40">
    <property type="match status" value="2"/>
</dbReference>
<evidence type="ECO:0000256" key="1">
    <source>
        <dbReference type="ARBA" id="ARBA00006479"/>
    </source>
</evidence>
<dbReference type="PANTHER" id="PTHR18964:SF149">
    <property type="entry name" value="BIFUNCTIONAL UDP-N-ACETYLGLUCOSAMINE 2-EPIMERASE_N-ACETYLMANNOSAMINE KINASE"/>
    <property type="match status" value="1"/>
</dbReference>
<keyword evidence="7" id="KW-0067">ATP-binding</keyword>
<comment type="similarity">
    <text evidence="1">Belongs to the ROK (NagC/XylR) family.</text>
</comment>
<keyword evidence="5" id="KW-0547">Nucleotide-binding</keyword>
<accession>A0ABW4ZW10</accession>
<evidence type="ECO:0000313" key="9">
    <source>
        <dbReference type="EMBL" id="MFD2169618.1"/>
    </source>
</evidence>
<organism evidence="9 10">
    <name type="scientific">Tumebacillus lipolyticus</name>
    <dbReference type="NCBI Taxonomy" id="1280370"/>
    <lineage>
        <taxon>Bacteria</taxon>
        <taxon>Bacillati</taxon>
        <taxon>Bacillota</taxon>
        <taxon>Bacilli</taxon>
        <taxon>Bacillales</taxon>
        <taxon>Alicyclobacillaceae</taxon>
        <taxon>Tumebacillus</taxon>
    </lineage>
</organism>
<evidence type="ECO:0000256" key="3">
    <source>
        <dbReference type="ARBA" id="ARBA00014701"/>
    </source>
</evidence>
<proteinExistence type="inferred from homology"/>
<evidence type="ECO:0000313" key="10">
    <source>
        <dbReference type="Proteomes" id="UP001597343"/>
    </source>
</evidence>
<dbReference type="InterPro" id="IPR000600">
    <property type="entry name" value="ROK"/>
</dbReference>
<keyword evidence="6" id="KW-0418">Kinase</keyword>
<sequence>MRNYVGLDVGGTTMKGALVTAAGEIIFRAEQETCPHLGLDAVLDRMVALVDQVARAEGRSLGDVCGVGVGVPAFLDWATGFVETAVNLGWSQVPLRAELQKRLGDLPIALDNDANAAAFGEALVGGGSGARDALCVTLGTGVGGGILIDGKLVRGASGMGGEIGHIMLDEEGWLCNCGRRGCLETISSATGIVRAAVDRMLAGDESSLAAERSLSAALIFDHAARGDRLSCEVIEHAIDRLAFVLANIGTTLNPPVMLIGGGVSQAGEALLAPLKRAFDRYALPRVRRATEIRLATLGNDAGVIGAAMLLVEEL</sequence>
<reference evidence="10" key="1">
    <citation type="journal article" date="2019" name="Int. J. Syst. Evol. Microbiol.">
        <title>The Global Catalogue of Microorganisms (GCM) 10K type strain sequencing project: providing services to taxonomists for standard genome sequencing and annotation.</title>
        <authorList>
            <consortium name="The Broad Institute Genomics Platform"/>
            <consortium name="The Broad Institute Genome Sequencing Center for Infectious Disease"/>
            <person name="Wu L."/>
            <person name="Ma J."/>
        </authorList>
    </citation>
    <scope>NUCLEOTIDE SEQUENCE [LARGE SCALE GENOMIC DNA]</scope>
    <source>
        <strain evidence="10">CGMCC 1.13574</strain>
    </source>
</reference>
<evidence type="ECO:0000256" key="2">
    <source>
        <dbReference type="ARBA" id="ARBA00012323"/>
    </source>
</evidence>